<dbReference type="Proteomes" id="UP000191112">
    <property type="component" value="Unassembled WGS sequence"/>
</dbReference>
<dbReference type="Gene3D" id="1.20.910.10">
    <property type="entry name" value="Heme oxygenase-like"/>
    <property type="match status" value="1"/>
</dbReference>
<proteinExistence type="predicted"/>
<dbReference type="InterPro" id="IPR016084">
    <property type="entry name" value="Haem_Oase-like_multi-hlx"/>
</dbReference>
<name>A0A1T5DMW3_9FLAO</name>
<accession>A0A1T5DMW3</accession>
<dbReference type="OrthoDB" id="114943at2"/>
<dbReference type="InterPro" id="IPR016053">
    <property type="entry name" value="Haem_Oase-like"/>
</dbReference>
<evidence type="ECO:0000313" key="1">
    <source>
        <dbReference type="EMBL" id="SKB73016.1"/>
    </source>
</evidence>
<sequence length="184" mass="21656">MLAEYLKQNTRHQHDLLEEKFNSKKIFEKSYLLEDYKRLIALNYQFLLNYEEKINDAISDKFKAKIRQNLRSKLPLIKKDAELLGIDLKTNLELEKINSEAQAIGMLYVIEGASLGGNVIKKNLEKNPNFEGIDFHYFGMYNQAISEFWKEFILALNTYFPEEKYPEVLKGAERAYAELINYKI</sequence>
<evidence type="ECO:0000313" key="2">
    <source>
        <dbReference type="Proteomes" id="UP000191112"/>
    </source>
</evidence>
<dbReference type="Pfam" id="PF01126">
    <property type="entry name" value="Heme_oxygenase"/>
    <property type="match status" value="1"/>
</dbReference>
<dbReference type="AlphaFoldDB" id="A0A1T5DMW3"/>
<organism evidence="1 2">
    <name type="scientific">Soonwooa buanensis</name>
    <dbReference type="NCBI Taxonomy" id="619805"/>
    <lineage>
        <taxon>Bacteria</taxon>
        <taxon>Pseudomonadati</taxon>
        <taxon>Bacteroidota</taxon>
        <taxon>Flavobacteriia</taxon>
        <taxon>Flavobacteriales</taxon>
        <taxon>Weeksellaceae</taxon>
        <taxon>Chryseobacterium group</taxon>
        <taxon>Soonwooa</taxon>
    </lineage>
</organism>
<dbReference type="GO" id="GO:0006788">
    <property type="term" value="P:heme oxidation"/>
    <property type="evidence" value="ECO:0007669"/>
    <property type="project" value="InterPro"/>
</dbReference>
<reference evidence="1 2" key="1">
    <citation type="submission" date="2017-02" db="EMBL/GenBank/DDBJ databases">
        <authorList>
            <person name="Peterson S.W."/>
        </authorList>
    </citation>
    <scope>NUCLEOTIDE SEQUENCE [LARGE SCALE GENOMIC DNA]</scope>
    <source>
        <strain evidence="1 2">DSM 22323</strain>
    </source>
</reference>
<dbReference type="EMBL" id="FUYZ01000002">
    <property type="protein sequence ID" value="SKB73016.1"/>
    <property type="molecule type" value="Genomic_DNA"/>
</dbReference>
<dbReference type="GO" id="GO:0004392">
    <property type="term" value="F:heme oxygenase (decyclizing) activity"/>
    <property type="evidence" value="ECO:0007669"/>
    <property type="project" value="InterPro"/>
</dbReference>
<dbReference type="SUPFAM" id="SSF48613">
    <property type="entry name" value="Heme oxygenase-like"/>
    <property type="match status" value="1"/>
</dbReference>
<dbReference type="RefSeq" id="WP_079666134.1">
    <property type="nucleotide sequence ID" value="NZ_FUYZ01000002.1"/>
</dbReference>
<dbReference type="STRING" id="619805.SAMN05660477_00862"/>
<keyword evidence="2" id="KW-1185">Reference proteome</keyword>
<dbReference type="CDD" id="cd19166">
    <property type="entry name" value="HemeO-bac"/>
    <property type="match status" value="1"/>
</dbReference>
<gene>
    <name evidence="1" type="ORF">SAMN05660477_00862</name>
</gene>
<protein>
    <submittedName>
        <fullName evidence="1">Heme oxygenase</fullName>
    </submittedName>
</protein>